<dbReference type="OrthoDB" id="289913at2759"/>
<evidence type="ECO:0000313" key="1">
    <source>
        <dbReference type="EMBL" id="OWR53889.1"/>
    </source>
</evidence>
<accession>A0A212FJK5</accession>
<dbReference type="KEGG" id="dpl:KGM_213625"/>
<reference evidence="1 2" key="1">
    <citation type="journal article" date="2011" name="Cell">
        <title>The monarch butterfly genome yields insights into long-distance migration.</title>
        <authorList>
            <person name="Zhan S."/>
            <person name="Merlin C."/>
            <person name="Boore J.L."/>
            <person name="Reppert S.M."/>
        </authorList>
    </citation>
    <scope>NUCLEOTIDE SEQUENCE [LARGE SCALE GENOMIC DNA]</scope>
    <source>
        <strain evidence="1">F-2</strain>
    </source>
</reference>
<protein>
    <submittedName>
        <fullName evidence="1">Uncharacterized protein</fullName>
    </submittedName>
</protein>
<comment type="caution">
    <text evidence="1">The sequence shown here is derived from an EMBL/GenBank/DDBJ whole genome shotgun (WGS) entry which is preliminary data.</text>
</comment>
<organism evidence="1 2">
    <name type="scientific">Danaus plexippus plexippus</name>
    <dbReference type="NCBI Taxonomy" id="278856"/>
    <lineage>
        <taxon>Eukaryota</taxon>
        <taxon>Metazoa</taxon>
        <taxon>Ecdysozoa</taxon>
        <taxon>Arthropoda</taxon>
        <taxon>Hexapoda</taxon>
        <taxon>Insecta</taxon>
        <taxon>Pterygota</taxon>
        <taxon>Neoptera</taxon>
        <taxon>Endopterygota</taxon>
        <taxon>Lepidoptera</taxon>
        <taxon>Glossata</taxon>
        <taxon>Ditrysia</taxon>
        <taxon>Papilionoidea</taxon>
        <taxon>Nymphalidae</taxon>
        <taxon>Danainae</taxon>
        <taxon>Danaini</taxon>
        <taxon>Danaina</taxon>
        <taxon>Danaus</taxon>
        <taxon>Danaus</taxon>
    </lineage>
</organism>
<dbReference type="Pfam" id="PF23410">
    <property type="entry name" value="Beta-prop_VPS8"/>
    <property type="match status" value="1"/>
</dbReference>
<dbReference type="GO" id="GO:0030897">
    <property type="term" value="C:HOPS complex"/>
    <property type="evidence" value="ECO:0007669"/>
    <property type="project" value="TreeGrafter"/>
</dbReference>
<dbReference type="GO" id="GO:0005770">
    <property type="term" value="C:late endosome"/>
    <property type="evidence" value="ECO:0007669"/>
    <property type="project" value="TreeGrafter"/>
</dbReference>
<evidence type="ECO:0000313" key="2">
    <source>
        <dbReference type="Proteomes" id="UP000007151"/>
    </source>
</evidence>
<dbReference type="GO" id="GO:0034058">
    <property type="term" value="P:endosomal vesicle fusion"/>
    <property type="evidence" value="ECO:0007669"/>
    <property type="project" value="TreeGrafter"/>
</dbReference>
<keyword evidence="2" id="KW-1185">Reference proteome</keyword>
<dbReference type="InterPro" id="IPR045111">
    <property type="entry name" value="Vps41/Vps8"/>
</dbReference>
<name>A0A212FJK5_DANPL</name>
<dbReference type="Proteomes" id="UP000007151">
    <property type="component" value="Unassembled WGS sequence"/>
</dbReference>
<dbReference type="GO" id="GO:0006623">
    <property type="term" value="P:protein targeting to vacuole"/>
    <property type="evidence" value="ECO:0007669"/>
    <property type="project" value="InterPro"/>
</dbReference>
<dbReference type="FunCoup" id="A0A212FJK5">
    <property type="interactions" value="1607"/>
</dbReference>
<dbReference type="PANTHER" id="PTHR12616">
    <property type="entry name" value="VACUOLAR PROTEIN SORTING VPS41"/>
    <property type="match status" value="1"/>
</dbReference>
<proteinExistence type="predicted"/>
<dbReference type="PANTHER" id="PTHR12616:SF8">
    <property type="entry name" value="VACUOLAR PROTEIN SORTING-ASSOCIATED PROTEIN 8 HOMOLOG"/>
    <property type="match status" value="1"/>
</dbReference>
<dbReference type="STRING" id="278856.A0A212FJK5"/>
<gene>
    <name evidence="1" type="ORF">KGM_213625</name>
</gene>
<dbReference type="EMBL" id="AGBW02008266">
    <property type="protein sequence ID" value="OWR53889.1"/>
    <property type="molecule type" value="Genomic_DNA"/>
</dbReference>
<dbReference type="eggNOG" id="KOG2079">
    <property type="taxonomic scope" value="Eukaryota"/>
</dbReference>
<dbReference type="SUPFAM" id="SSF50998">
    <property type="entry name" value="Quinoprotein alcohol dehydrogenase-like"/>
    <property type="match status" value="1"/>
</dbReference>
<dbReference type="InterPro" id="IPR011047">
    <property type="entry name" value="Quinoprotein_ADH-like_sf"/>
</dbReference>
<dbReference type="AlphaFoldDB" id="A0A212FJK5"/>
<sequence length="1074" mass="117046">MDLLKTPSTQSLLESDLESVESLQYVDFEELDEVEYALPTSEAPSLAEILSSQELEINKGPLKNVEEPTCSALHVDFLQAISQQLFQAEERSSAGAATTLSIGTNGRLTVGTAHGHLLSFHDQTLRWVCDANGDNGAVTCLSYNHDSTRLLAGFARGLVYQYESVRGVILRRVTLGGNIWGALRVTWAGTSGLALDTGGSVWLIKFSRPLGVRSARVSCLFSGARGEVVAMTARDARILALATLSRVIIVAGGRAAGVKLDGPADVLPVLEWYEIDNRLLVCARANIMQWLSVVISGPSISLQSVQRVELKSTPIWLGWLAGSLAIFDSDENLRLWGDDYDKPLDLSQIEPVYASAFFKGHWTDGNVSRAMCKAGESALGGACISEGTLALLGRRGVVRVKPRDLLARSQAFLTSGRYSQALRLLCSAQGPEAKKLANEFICNLADRPHIVNSKNVAVQVVKLCLKFDMSYELWNVLWENCSSEDAFVEALSDAVVRGELANFAPSPDFTQSLIERLADLEPELVELVVSCVPLTSLDPHRASVFTRERRLWRGAGAIVAALDGCSGAIRELVSYVDLSCGRSAGEGGGGCRCAGGALLLTAADALAGRGVGGRPLPPHARPSARHDALQALLAEDPEGRSPLRALVLHDASASVRLLEQCAREPPFAGPLAKQNRLRVARALLTYINQLQVSDSIEILEFICGQLQTGALPLDQELIKRVQEVISNTDDERADVAWLAVLTRIRTQRDQMVMQYKDAVPRPRVLWRINAMLDQHSEVLKEFFNISNPSSRDINELFEYLRSRIETDPEARDHIRDHLPALIQLRPRSAAALLNEQQTNTIGSVYDTLSTECRIEFGECLLDMGRLKGDIAASHLRTLCIEKPNDVKEFLKKNSGIIRPEDALKIIKEHGPKDAEPICLEASGDHMGALESLLQSVAAADDEATKASLIEEAGALCVRVGPAVPQAVASDMWSRLLRHTDTIPATLLFEAVAYLPLEELATKTCTTITMARTILASGVSGRDAWECASRLVQREAHEALARELSTARRGLAVRGRCGHCELLPLDAPRRTTLYP</sequence>